<dbReference type="EMBL" id="DF977468">
    <property type="protein sequence ID" value="GAW26168.1"/>
    <property type="molecule type" value="Genomic_DNA"/>
</dbReference>
<name>A0A1S8A7T8_ROSNE</name>
<sequence>MQAGREYAQGQADGGKTKRRRAARSLIWDNLDQFGDLWLWNNRQERSRVGYGVSCIFDSLVLANVLFSRRSLHAQTAVAILLPRVGGCAVYRDSLDNNS</sequence>
<organism evidence="1">
    <name type="scientific">Rosellinia necatrix</name>
    <name type="common">White root-rot fungus</name>
    <dbReference type="NCBI Taxonomy" id="77044"/>
    <lineage>
        <taxon>Eukaryota</taxon>
        <taxon>Fungi</taxon>
        <taxon>Dikarya</taxon>
        <taxon>Ascomycota</taxon>
        <taxon>Pezizomycotina</taxon>
        <taxon>Sordariomycetes</taxon>
        <taxon>Xylariomycetidae</taxon>
        <taxon>Xylariales</taxon>
        <taxon>Xylariaceae</taxon>
        <taxon>Rosellinia</taxon>
    </lineage>
</organism>
<gene>
    <name evidence="1" type="ORF">SAMD00023353_2300640</name>
</gene>
<proteinExistence type="predicted"/>
<evidence type="ECO:0000313" key="2">
    <source>
        <dbReference type="Proteomes" id="UP000054516"/>
    </source>
</evidence>
<reference evidence="1" key="1">
    <citation type="submission" date="2016-03" db="EMBL/GenBank/DDBJ databases">
        <title>Draft genome sequence of Rosellinia necatrix.</title>
        <authorList>
            <person name="Kanematsu S."/>
        </authorList>
    </citation>
    <scope>NUCLEOTIDE SEQUENCE [LARGE SCALE GENOMIC DNA]</scope>
    <source>
        <strain evidence="1">W97</strain>
    </source>
</reference>
<dbReference type="Proteomes" id="UP000054516">
    <property type="component" value="Unassembled WGS sequence"/>
</dbReference>
<accession>A0A1S8A7T8</accession>
<evidence type="ECO:0000313" key="1">
    <source>
        <dbReference type="EMBL" id="GAW26168.1"/>
    </source>
</evidence>
<protein>
    <submittedName>
        <fullName evidence="1">Uncharacterized protein</fullName>
    </submittedName>
</protein>
<keyword evidence="2" id="KW-1185">Reference proteome</keyword>
<dbReference type="AlphaFoldDB" id="A0A1S8A7T8"/>